<keyword evidence="3" id="KW-0805">Transcription regulation</keyword>
<evidence type="ECO:0000313" key="10">
    <source>
        <dbReference type="Proteomes" id="UP001454036"/>
    </source>
</evidence>
<comment type="caution">
    <text evidence="9">The sequence shown here is derived from an EMBL/GenBank/DDBJ whole genome shotgun (WGS) entry which is preliminary data.</text>
</comment>
<dbReference type="PANTHER" id="PTHR31194">
    <property type="entry name" value="SHN SHINE , DNA BINDING / TRANSCRIPTION FACTOR"/>
    <property type="match status" value="1"/>
</dbReference>
<evidence type="ECO:0000256" key="4">
    <source>
        <dbReference type="ARBA" id="ARBA00023125"/>
    </source>
</evidence>
<evidence type="ECO:0000313" key="9">
    <source>
        <dbReference type="EMBL" id="GAA0170270.1"/>
    </source>
</evidence>
<dbReference type="FunFam" id="3.30.730.10:FF:000001">
    <property type="entry name" value="Ethylene-responsive transcription factor 2"/>
    <property type="match status" value="1"/>
</dbReference>
<dbReference type="CDD" id="cd00018">
    <property type="entry name" value="AP2"/>
    <property type="match status" value="1"/>
</dbReference>
<keyword evidence="10" id="KW-1185">Reference proteome</keyword>
<reference evidence="9 10" key="1">
    <citation type="submission" date="2024-01" db="EMBL/GenBank/DDBJ databases">
        <title>The complete chloroplast genome sequence of Lithospermum erythrorhizon: insights into the phylogenetic relationship among Boraginaceae species and the maternal lineages of purple gromwells.</title>
        <authorList>
            <person name="Okada T."/>
            <person name="Watanabe K."/>
        </authorList>
    </citation>
    <scope>NUCLEOTIDE SEQUENCE [LARGE SCALE GENOMIC DNA]</scope>
</reference>
<gene>
    <name evidence="9" type="ORF">LIER_24569</name>
</gene>
<dbReference type="Gene3D" id="3.30.730.10">
    <property type="entry name" value="AP2/ERF domain"/>
    <property type="match status" value="1"/>
</dbReference>
<evidence type="ECO:0000256" key="5">
    <source>
        <dbReference type="ARBA" id="ARBA00023163"/>
    </source>
</evidence>
<dbReference type="InterPro" id="IPR016177">
    <property type="entry name" value="DNA-bd_dom_sf"/>
</dbReference>
<protein>
    <submittedName>
        <fullName evidence="9">DNA-binding transcription factor</fullName>
    </submittedName>
</protein>
<evidence type="ECO:0000256" key="1">
    <source>
        <dbReference type="ARBA" id="ARBA00004123"/>
    </source>
</evidence>
<dbReference type="InterPro" id="IPR001471">
    <property type="entry name" value="AP2/ERF_dom"/>
</dbReference>
<dbReference type="GO" id="GO:0003677">
    <property type="term" value="F:DNA binding"/>
    <property type="evidence" value="ECO:0007669"/>
    <property type="project" value="UniProtKB-KW"/>
</dbReference>
<dbReference type="SUPFAM" id="SSF54171">
    <property type="entry name" value="DNA-binding domain"/>
    <property type="match status" value="1"/>
</dbReference>
<dbReference type="EMBL" id="BAABME010007169">
    <property type="protein sequence ID" value="GAA0170270.1"/>
    <property type="molecule type" value="Genomic_DNA"/>
</dbReference>
<evidence type="ECO:0000259" key="8">
    <source>
        <dbReference type="PROSITE" id="PS51032"/>
    </source>
</evidence>
<dbReference type="GO" id="GO:0006952">
    <property type="term" value="P:defense response"/>
    <property type="evidence" value="ECO:0007669"/>
    <property type="project" value="UniProtKB-KW"/>
</dbReference>
<feature type="domain" description="AP2/ERF" evidence="8">
    <location>
        <begin position="143"/>
        <end position="200"/>
    </location>
</feature>
<evidence type="ECO:0000256" key="3">
    <source>
        <dbReference type="ARBA" id="ARBA00023015"/>
    </source>
</evidence>
<feature type="compositionally biased region" description="Basic residues" evidence="7">
    <location>
        <begin position="122"/>
        <end position="131"/>
    </location>
</feature>
<proteinExistence type="predicted"/>
<dbReference type="AlphaFoldDB" id="A0AAV3R5A1"/>
<dbReference type="PRINTS" id="PR00367">
    <property type="entry name" value="ETHRSPELEMNT"/>
</dbReference>
<feature type="region of interest" description="Disordered" evidence="7">
    <location>
        <begin position="122"/>
        <end position="145"/>
    </location>
</feature>
<sequence>MRENMAIPQPKQHLVSNSCPKTKVKYTEHYKQTTLMVKPQQKTGKTFGPRIVRISVTDADATDSSSDDEEMRNSNRFLAPRRIIRRYVNEVRIQECPSEINTHDSTCKLNGKINENRIKKAGNGRRKRRGGKIAPQMASASKKYRGVRQRPWGKWAAEIRDPSKGARLWLGTYDTAEEAAMVYDHAALRIRGPGAVTNFVTPRTTTTIVEENSTTVSCSGYNSSEESHTNQMPSPKSVLGKCPSIKEEVDLHSNDDVLSCKDFSSEKYDLSGLSTDLFDDLSMMDSTNMFVDSYQDFGFGSCNWVNKESFQDLDDLFGLDQLVAL</sequence>
<evidence type="ECO:0000256" key="6">
    <source>
        <dbReference type="ARBA" id="ARBA00023242"/>
    </source>
</evidence>
<keyword evidence="2" id="KW-0611">Plant defense</keyword>
<evidence type="ECO:0000256" key="2">
    <source>
        <dbReference type="ARBA" id="ARBA00022821"/>
    </source>
</evidence>
<dbReference type="PANTHER" id="PTHR31194:SF140">
    <property type="entry name" value="ETHYLENE-RESPONSIVE TRANSCRIPTION FACTOR CRF2"/>
    <property type="match status" value="1"/>
</dbReference>
<accession>A0AAV3R5A1</accession>
<dbReference type="GO" id="GO:0005634">
    <property type="term" value="C:nucleus"/>
    <property type="evidence" value="ECO:0007669"/>
    <property type="project" value="UniProtKB-SubCell"/>
</dbReference>
<keyword evidence="6" id="KW-0539">Nucleus</keyword>
<evidence type="ECO:0000256" key="7">
    <source>
        <dbReference type="SAM" id="MobiDB-lite"/>
    </source>
</evidence>
<keyword evidence="5" id="KW-0804">Transcription</keyword>
<dbReference type="SMART" id="SM00380">
    <property type="entry name" value="AP2"/>
    <property type="match status" value="1"/>
</dbReference>
<dbReference type="InterPro" id="IPR036955">
    <property type="entry name" value="AP2/ERF_dom_sf"/>
</dbReference>
<comment type="subcellular location">
    <subcellularLocation>
        <location evidence="1">Nucleus</location>
    </subcellularLocation>
</comment>
<dbReference type="InterPro" id="IPR050913">
    <property type="entry name" value="AP2/ERF_ERF"/>
</dbReference>
<dbReference type="GO" id="GO:0003700">
    <property type="term" value="F:DNA-binding transcription factor activity"/>
    <property type="evidence" value="ECO:0007669"/>
    <property type="project" value="InterPro"/>
</dbReference>
<dbReference type="Pfam" id="PF00847">
    <property type="entry name" value="AP2"/>
    <property type="match status" value="1"/>
</dbReference>
<dbReference type="Proteomes" id="UP001454036">
    <property type="component" value="Unassembled WGS sequence"/>
</dbReference>
<organism evidence="9 10">
    <name type="scientific">Lithospermum erythrorhizon</name>
    <name type="common">Purple gromwell</name>
    <name type="synonym">Lithospermum officinale var. erythrorhizon</name>
    <dbReference type="NCBI Taxonomy" id="34254"/>
    <lineage>
        <taxon>Eukaryota</taxon>
        <taxon>Viridiplantae</taxon>
        <taxon>Streptophyta</taxon>
        <taxon>Embryophyta</taxon>
        <taxon>Tracheophyta</taxon>
        <taxon>Spermatophyta</taxon>
        <taxon>Magnoliopsida</taxon>
        <taxon>eudicotyledons</taxon>
        <taxon>Gunneridae</taxon>
        <taxon>Pentapetalae</taxon>
        <taxon>asterids</taxon>
        <taxon>lamiids</taxon>
        <taxon>Boraginales</taxon>
        <taxon>Boraginaceae</taxon>
        <taxon>Boraginoideae</taxon>
        <taxon>Lithospermeae</taxon>
        <taxon>Lithospermum</taxon>
    </lineage>
</organism>
<dbReference type="PROSITE" id="PS51032">
    <property type="entry name" value="AP2_ERF"/>
    <property type="match status" value="1"/>
</dbReference>
<keyword evidence="4 9" id="KW-0238">DNA-binding</keyword>
<name>A0AAV3R5A1_LITER</name>